<protein>
    <submittedName>
        <fullName evidence="1">Uncharacterized protein</fullName>
    </submittedName>
</protein>
<accession>A0A1A8PGD5</accession>
<dbReference type="AlphaFoldDB" id="A0A1A8PGD5"/>
<feature type="non-terminal residue" evidence="1">
    <location>
        <position position="1"/>
    </location>
</feature>
<feature type="non-terminal residue" evidence="1">
    <location>
        <position position="47"/>
    </location>
</feature>
<dbReference type="EMBL" id="HAEG01007836">
    <property type="protein sequence ID" value="SBR80288.1"/>
    <property type="molecule type" value="Transcribed_RNA"/>
</dbReference>
<organism evidence="1">
    <name type="scientific">Nothobranchius pienaari</name>
    <dbReference type="NCBI Taxonomy" id="704102"/>
    <lineage>
        <taxon>Eukaryota</taxon>
        <taxon>Metazoa</taxon>
        <taxon>Chordata</taxon>
        <taxon>Craniata</taxon>
        <taxon>Vertebrata</taxon>
        <taxon>Euteleostomi</taxon>
        <taxon>Actinopterygii</taxon>
        <taxon>Neopterygii</taxon>
        <taxon>Teleostei</taxon>
        <taxon>Neoteleostei</taxon>
        <taxon>Acanthomorphata</taxon>
        <taxon>Ovalentaria</taxon>
        <taxon>Atherinomorphae</taxon>
        <taxon>Cyprinodontiformes</taxon>
        <taxon>Nothobranchiidae</taxon>
        <taxon>Nothobranchius</taxon>
    </lineage>
</organism>
<gene>
    <name evidence="1" type="primary">Nfu_g_1_006738</name>
</gene>
<evidence type="ECO:0000313" key="1">
    <source>
        <dbReference type="EMBL" id="SBR80288.1"/>
    </source>
</evidence>
<name>A0A1A8PGD5_9TELE</name>
<proteinExistence type="predicted"/>
<reference evidence="1" key="2">
    <citation type="submission" date="2016-06" db="EMBL/GenBank/DDBJ databases">
        <title>The genome of a short-lived fish provides insights into sex chromosome evolution and the genetic control of aging.</title>
        <authorList>
            <person name="Reichwald K."/>
            <person name="Felder M."/>
            <person name="Petzold A."/>
            <person name="Koch P."/>
            <person name="Groth M."/>
            <person name="Platzer M."/>
        </authorList>
    </citation>
    <scope>NUCLEOTIDE SEQUENCE</scope>
    <source>
        <tissue evidence="1">Brain</tissue>
    </source>
</reference>
<sequence>VRKTRVLTVIYKNVNLNGPLISETFNAGRYNLILFLGRYRITSNIDI</sequence>
<reference evidence="1" key="1">
    <citation type="submission" date="2016-05" db="EMBL/GenBank/DDBJ databases">
        <authorList>
            <person name="Lavstsen T."/>
            <person name="Jespersen J.S."/>
        </authorList>
    </citation>
    <scope>NUCLEOTIDE SEQUENCE</scope>
    <source>
        <tissue evidence="1">Brain</tissue>
    </source>
</reference>